<dbReference type="RefSeq" id="WP_344890753.1">
    <property type="nucleotide sequence ID" value="NZ_BAAAZP010000169.1"/>
</dbReference>
<dbReference type="EMBL" id="BAAAZP010000169">
    <property type="protein sequence ID" value="GAA3702530.1"/>
    <property type="molecule type" value="Genomic_DNA"/>
</dbReference>
<accession>A0ABP7D8Z7</accession>
<keyword evidence="2" id="KW-1185">Reference proteome</keyword>
<comment type="caution">
    <text evidence="1">The sequence shown here is derived from an EMBL/GenBank/DDBJ whole genome shotgun (WGS) entry which is preliminary data.</text>
</comment>
<reference evidence="2" key="1">
    <citation type="journal article" date="2019" name="Int. J. Syst. Evol. Microbiol.">
        <title>The Global Catalogue of Microorganisms (GCM) 10K type strain sequencing project: providing services to taxonomists for standard genome sequencing and annotation.</title>
        <authorList>
            <consortium name="The Broad Institute Genomics Platform"/>
            <consortium name="The Broad Institute Genome Sequencing Center for Infectious Disease"/>
            <person name="Wu L."/>
            <person name="Ma J."/>
        </authorList>
    </citation>
    <scope>NUCLEOTIDE SEQUENCE [LARGE SCALE GENOMIC DNA]</scope>
    <source>
        <strain evidence="2">JCM 16904</strain>
    </source>
</reference>
<gene>
    <name evidence="1" type="ORF">GCM10022224_080450</name>
</gene>
<evidence type="ECO:0000313" key="1">
    <source>
        <dbReference type="EMBL" id="GAA3702530.1"/>
    </source>
</evidence>
<proteinExistence type="predicted"/>
<organism evidence="1 2">
    <name type="scientific">Nonomuraea antimicrobica</name>
    <dbReference type="NCBI Taxonomy" id="561173"/>
    <lineage>
        <taxon>Bacteria</taxon>
        <taxon>Bacillati</taxon>
        <taxon>Actinomycetota</taxon>
        <taxon>Actinomycetes</taxon>
        <taxon>Streptosporangiales</taxon>
        <taxon>Streptosporangiaceae</taxon>
        <taxon>Nonomuraea</taxon>
    </lineage>
</organism>
<dbReference type="Proteomes" id="UP001500902">
    <property type="component" value="Unassembled WGS sequence"/>
</dbReference>
<evidence type="ECO:0000313" key="2">
    <source>
        <dbReference type="Proteomes" id="UP001500902"/>
    </source>
</evidence>
<name>A0ABP7D8Z7_9ACTN</name>
<sequence>MADNAGVDLDQLVHDVLALLTAAGFPYDPDHEASGFQLRRGARSIEVTWGPDAKFEDMLIDLDDDHPMLRLERDVVNITLKAFAEIFVAAGFTVSLRLGNSVDRDVELKVIAGPADA</sequence>
<protein>
    <submittedName>
        <fullName evidence="1">Uncharacterized protein</fullName>
    </submittedName>
</protein>